<dbReference type="EMBL" id="FUIG01000025">
    <property type="protein sequence ID" value="SJM31346.1"/>
    <property type="molecule type" value="Genomic_DNA"/>
</dbReference>
<dbReference type="AlphaFoldDB" id="A0A2P9AJM0"/>
<evidence type="ECO:0008006" key="3">
    <source>
        <dbReference type="Google" id="ProtNLM"/>
    </source>
</evidence>
<dbReference type="InterPro" id="IPR010607">
    <property type="entry name" value="DUF1194"/>
</dbReference>
<keyword evidence="2" id="KW-1185">Reference proteome</keyword>
<protein>
    <recommendedName>
        <fullName evidence="3">DUF1194 domain-containing protein</fullName>
    </recommendedName>
</protein>
<sequence>MTRLKRVPVKRFKRFMRHALSLCFYSCRYPKAAAHFWATCISLLACLACAQAAPLAAPADAIAVDVELVLAVDISHSMDEKEFALQRAGYVEALRHPDFINAVRSGVTGRIALAYFEWAGTVRDDAVIAWQVIDNAESANAFADKIEARPFRSFRGTSISGALAFGAKLLDGAAFDATRSVIDISGDGPNNTGMPVTTTRDAAVAKDIVVNGLPILISPSPSFSHLDRYYAECVTGGPGSFVLPVYAASEFVTAIRRKLVLEVSGVAGPRAAPATLRVDAATPVDCLQGERGRQFFSDPYFPELDR</sequence>
<dbReference type="CDD" id="cd00198">
    <property type="entry name" value="vWFA"/>
    <property type="match status" value="1"/>
</dbReference>
<organism evidence="1 2">
    <name type="scientific">Mesorhizobium delmotii</name>
    <dbReference type="NCBI Taxonomy" id="1631247"/>
    <lineage>
        <taxon>Bacteria</taxon>
        <taxon>Pseudomonadati</taxon>
        <taxon>Pseudomonadota</taxon>
        <taxon>Alphaproteobacteria</taxon>
        <taxon>Hyphomicrobiales</taxon>
        <taxon>Phyllobacteriaceae</taxon>
        <taxon>Mesorhizobium</taxon>
    </lineage>
</organism>
<accession>A0A2P9AJM0</accession>
<evidence type="ECO:0000313" key="2">
    <source>
        <dbReference type="Proteomes" id="UP000245698"/>
    </source>
</evidence>
<dbReference type="Pfam" id="PF06707">
    <property type="entry name" value="DUF1194"/>
    <property type="match status" value="1"/>
</dbReference>
<reference evidence="2" key="1">
    <citation type="submission" date="2016-12" db="EMBL/GenBank/DDBJ databases">
        <authorList>
            <person name="Brunel B."/>
        </authorList>
    </citation>
    <scope>NUCLEOTIDE SEQUENCE [LARGE SCALE GENOMIC DNA]</scope>
</reference>
<dbReference type="Gene3D" id="3.40.50.410">
    <property type="entry name" value="von Willebrand factor, type A domain"/>
    <property type="match status" value="1"/>
</dbReference>
<dbReference type="SUPFAM" id="SSF53300">
    <property type="entry name" value="vWA-like"/>
    <property type="match status" value="1"/>
</dbReference>
<evidence type="ECO:0000313" key="1">
    <source>
        <dbReference type="EMBL" id="SJM31346.1"/>
    </source>
</evidence>
<dbReference type="InterPro" id="IPR036465">
    <property type="entry name" value="vWFA_dom_sf"/>
</dbReference>
<dbReference type="Proteomes" id="UP000245698">
    <property type="component" value="Unassembled WGS sequence"/>
</dbReference>
<name>A0A2P9AJM0_9HYPH</name>
<gene>
    <name evidence="1" type="ORF">BQ8482_190076</name>
</gene>
<proteinExistence type="predicted"/>